<dbReference type="PANTHER" id="PTHR47978">
    <property type="match status" value="1"/>
</dbReference>
<dbReference type="GO" id="GO:0003924">
    <property type="term" value="F:GTPase activity"/>
    <property type="evidence" value="ECO:0007669"/>
    <property type="project" value="InterPro"/>
</dbReference>
<keyword evidence="1" id="KW-0547">Nucleotide-binding</keyword>
<dbReference type="SMART" id="SM00173">
    <property type="entry name" value="RAS"/>
    <property type="match status" value="1"/>
</dbReference>
<dbReference type="PROSITE" id="PS51420">
    <property type="entry name" value="RHO"/>
    <property type="match status" value="1"/>
</dbReference>
<dbReference type="VEuPathDB" id="AmoebaDB:ACA1_246860"/>
<dbReference type="SUPFAM" id="SSF52540">
    <property type="entry name" value="P-loop containing nucleoside triphosphate hydrolases"/>
    <property type="match status" value="1"/>
</dbReference>
<dbReference type="GO" id="GO:0005525">
    <property type="term" value="F:GTP binding"/>
    <property type="evidence" value="ECO:0007669"/>
    <property type="project" value="InterPro"/>
</dbReference>
<sequence>MEATTQQQEGAGTPNNRWVVKVVLIGDASVGKSSLAMQLCLKRFYEDHVPTIGGSFYQRVLVAPPDPHSPPRDVRLDLWDTAGQERFSSMAPIFYRDAQAALVTFDVTSHYSFDRAQWWVDELKQKGPKDVTIILVGNKVDIVHGRVVSAGKAEAYVAQHPELLFYTETSAKTGFGVTELFERVAREVVARGTAREERPQQGQIKAPAASSSLYGSLCCST</sequence>
<dbReference type="STRING" id="1257118.L8GLA9"/>
<dbReference type="SMART" id="SM00174">
    <property type="entry name" value="RHO"/>
    <property type="match status" value="1"/>
</dbReference>
<accession>L8GLA9</accession>
<dbReference type="GeneID" id="14914051"/>
<dbReference type="PRINTS" id="PR00449">
    <property type="entry name" value="RASTRNSFRMNG"/>
</dbReference>
<organism evidence="2 3">
    <name type="scientific">Acanthamoeba castellanii (strain ATCC 30010 / Neff)</name>
    <dbReference type="NCBI Taxonomy" id="1257118"/>
    <lineage>
        <taxon>Eukaryota</taxon>
        <taxon>Amoebozoa</taxon>
        <taxon>Discosea</taxon>
        <taxon>Longamoebia</taxon>
        <taxon>Centramoebida</taxon>
        <taxon>Acanthamoebidae</taxon>
        <taxon>Acanthamoeba</taxon>
    </lineage>
</organism>
<dbReference type="PROSITE" id="PS51419">
    <property type="entry name" value="RAB"/>
    <property type="match status" value="1"/>
</dbReference>
<dbReference type="PROSITE" id="PS51421">
    <property type="entry name" value="RAS"/>
    <property type="match status" value="1"/>
</dbReference>
<dbReference type="AlphaFoldDB" id="L8GLA9"/>
<name>L8GLA9_ACACF</name>
<dbReference type="InterPro" id="IPR005225">
    <property type="entry name" value="Small_GTP-bd"/>
</dbReference>
<dbReference type="NCBIfam" id="TIGR00231">
    <property type="entry name" value="small_GTP"/>
    <property type="match status" value="1"/>
</dbReference>
<dbReference type="RefSeq" id="XP_004335516.1">
    <property type="nucleotide sequence ID" value="XM_004335468.1"/>
</dbReference>
<dbReference type="InterPro" id="IPR027417">
    <property type="entry name" value="P-loop_NTPase"/>
</dbReference>
<dbReference type="CDD" id="cd00154">
    <property type="entry name" value="Rab"/>
    <property type="match status" value="1"/>
</dbReference>
<protein>
    <submittedName>
        <fullName evidence="2">Likely rab family GTPbinding protein</fullName>
    </submittedName>
</protein>
<dbReference type="SMART" id="SM00175">
    <property type="entry name" value="RAB"/>
    <property type="match status" value="1"/>
</dbReference>
<evidence type="ECO:0000313" key="2">
    <source>
        <dbReference type="EMBL" id="ELR13503.1"/>
    </source>
</evidence>
<dbReference type="Gene3D" id="3.40.50.300">
    <property type="entry name" value="P-loop containing nucleotide triphosphate hydrolases"/>
    <property type="match status" value="1"/>
</dbReference>
<dbReference type="Proteomes" id="UP000011083">
    <property type="component" value="Unassembled WGS sequence"/>
</dbReference>
<dbReference type="InterPro" id="IPR001806">
    <property type="entry name" value="Small_GTPase"/>
</dbReference>
<dbReference type="FunFam" id="3.40.50.300:FF:000808">
    <property type="entry name" value="Small GTP-binding protein, putative"/>
    <property type="match status" value="1"/>
</dbReference>
<dbReference type="SMART" id="SM00176">
    <property type="entry name" value="RAN"/>
    <property type="match status" value="1"/>
</dbReference>
<dbReference type="EMBL" id="KB008093">
    <property type="protein sequence ID" value="ELR13503.1"/>
    <property type="molecule type" value="Genomic_DNA"/>
</dbReference>
<gene>
    <name evidence="2" type="ORF">ACA1_246860</name>
</gene>
<dbReference type="OMA" id="MILHDAQ"/>
<proteinExistence type="predicted"/>
<dbReference type="Pfam" id="PF00071">
    <property type="entry name" value="Ras"/>
    <property type="match status" value="1"/>
</dbReference>
<keyword evidence="3" id="KW-1185">Reference proteome</keyword>
<reference evidence="2 3" key="1">
    <citation type="journal article" date="2013" name="Genome Biol.">
        <title>Genome of Acanthamoeba castellanii highlights extensive lateral gene transfer and early evolution of tyrosine kinase signaling.</title>
        <authorList>
            <person name="Clarke M."/>
            <person name="Lohan A.J."/>
            <person name="Liu B."/>
            <person name="Lagkouvardos I."/>
            <person name="Roy S."/>
            <person name="Zafar N."/>
            <person name="Bertelli C."/>
            <person name="Schilde C."/>
            <person name="Kianianmomeni A."/>
            <person name="Burglin T.R."/>
            <person name="Frech C."/>
            <person name="Turcotte B."/>
            <person name="Kopec K.O."/>
            <person name="Synnott J.M."/>
            <person name="Choo C."/>
            <person name="Paponov I."/>
            <person name="Finkler A."/>
            <person name="Soon Heng Tan C."/>
            <person name="Hutchins A.P."/>
            <person name="Weinmeier T."/>
            <person name="Rattei T."/>
            <person name="Chu J.S."/>
            <person name="Gimenez G."/>
            <person name="Irimia M."/>
            <person name="Rigden D.J."/>
            <person name="Fitzpatrick D.A."/>
            <person name="Lorenzo-Morales J."/>
            <person name="Bateman A."/>
            <person name="Chiu C.H."/>
            <person name="Tang P."/>
            <person name="Hegemann P."/>
            <person name="Fromm H."/>
            <person name="Raoult D."/>
            <person name="Greub G."/>
            <person name="Miranda-Saavedra D."/>
            <person name="Chen N."/>
            <person name="Nash P."/>
            <person name="Ginger M.L."/>
            <person name="Horn M."/>
            <person name="Schaap P."/>
            <person name="Caler L."/>
            <person name="Loftus B."/>
        </authorList>
    </citation>
    <scope>NUCLEOTIDE SEQUENCE [LARGE SCALE GENOMIC DNA]</scope>
    <source>
        <strain evidence="2 3">Neff</strain>
    </source>
</reference>
<dbReference type="KEGG" id="acan:ACA1_246860"/>
<evidence type="ECO:0000256" key="1">
    <source>
        <dbReference type="ARBA" id="ARBA00022741"/>
    </source>
</evidence>
<evidence type="ECO:0000313" key="3">
    <source>
        <dbReference type="Proteomes" id="UP000011083"/>
    </source>
</evidence>
<dbReference type="OrthoDB" id="63533at2759"/>